<protein>
    <recommendedName>
        <fullName evidence="3 7">Nicotinate phosphoribosyltransferase</fullName>
        <shortName evidence="7">NAPRTase</shortName>
        <ecNumber evidence="3 7">6.3.4.21</ecNumber>
    </recommendedName>
</protein>
<evidence type="ECO:0000256" key="8">
    <source>
        <dbReference type="RuleBase" id="RU003838"/>
    </source>
</evidence>
<dbReference type="HAMAP" id="MF_00570">
    <property type="entry name" value="NAPRTase"/>
    <property type="match status" value="1"/>
</dbReference>
<dbReference type="InterPro" id="IPR036068">
    <property type="entry name" value="Nicotinate_pribotase-like_C"/>
</dbReference>
<keyword evidence="4 7" id="KW-0597">Phosphoprotein</keyword>
<evidence type="ECO:0000256" key="4">
    <source>
        <dbReference type="ARBA" id="ARBA00022553"/>
    </source>
</evidence>
<comment type="caution">
    <text evidence="11">The sequence shown here is derived from an EMBL/GenBank/DDBJ whole genome shotgun (WGS) entry which is preliminary data.</text>
</comment>
<dbReference type="InterPro" id="IPR006406">
    <property type="entry name" value="Nic_PRibTrfase"/>
</dbReference>
<evidence type="ECO:0000256" key="5">
    <source>
        <dbReference type="ARBA" id="ARBA00022598"/>
    </source>
</evidence>
<feature type="modified residue" description="Phosphohistidine; by autocatalysis" evidence="7">
    <location>
        <position position="222"/>
    </location>
</feature>
<dbReference type="NCBIfam" id="TIGR01514">
    <property type="entry name" value="NAPRTase"/>
    <property type="match status" value="1"/>
</dbReference>
<dbReference type="GO" id="GO:0005829">
    <property type="term" value="C:cytosol"/>
    <property type="evidence" value="ECO:0007669"/>
    <property type="project" value="TreeGrafter"/>
</dbReference>
<keyword evidence="12" id="KW-1185">Reference proteome</keyword>
<evidence type="ECO:0000256" key="3">
    <source>
        <dbReference type="ARBA" id="ARBA00013236"/>
    </source>
</evidence>
<dbReference type="EC" id="6.3.4.21" evidence="3 7"/>
<keyword evidence="5 7" id="KW-0436">Ligase</keyword>
<dbReference type="PANTHER" id="PTHR11098">
    <property type="entry name" value="NICOTINATE PHOSPHORIBOSYLTRANSFERASE"/>
    <property type="match status" value="1"/>
</dbReference>
<evidence type="ECO:0000256" key="7">
    <source>
        <dbReference type="HAMAP-Rule" id="MF_00570"/>
    </source>
</evidence>
<organism evidence="11 12">
    <name type="scientific">Photobacterium swingsii</name>
    <dbReference type="NCBI Taxonomy" id="680026"/>
    <lineage>
        <taxon>Bacteria</taxon>
        <taxon>Pseudomonadati</taxon>
        <taxon>Pseudomonadota</taxon>
        <taxon>Gammaproteobacteria</taxon>
        <taxon>Vibrionales</taxon>
        <taxon>Vibrionaceae</taxon>
        <taxon>Photobacterium</taxon>
    </lineage>
</organism>
<dbReference type="GO" id="GO:0034355">
    <property type="term" value="P:NAD+ biosynthetic process via the salvage pathway"/>
    <property type="evidence" value="ECO:0007669"/>
    <property type="project" value="TreeGrafter"/>
</dbReference>
<sequence>MNHTGTHRVIDSLLDTDAYKLHMHQAIFHQYPETEVVAEFHCRSKEDLRPYCDAIQAQINQFDSLSFTQEELDYLATIGFFKSDYLEFLKSFTLSSQQVELDPSGDQLSIKITGKWLDVIFWEVPLLAIICEVRCAALYPNASAEDAIEQLKTKIDRFYHNAEGTDLSEFALVDFGTRRRFSKAVQHHVVDYLAESFPYFKGTSNYHLARTRGLTPVGTQAHEWFQAHQQLTGELADSQQLALNRWLQEYPDSLGIALTDCINMDAFLRDFDLRLSNRFVGLRHDSGDPVTWGEKAIAHYESLGIDPTTKSLVFSDSLTLDKALAIYKHFYGRINVSFGIGTQLSCDLPNVDTLNIVLKLTQCEGRPVAKISDEPGKSMCRDEGYLSQLRQAFDIAQ</sequence>
<comment type="pathway">
    <text evidence="1 7 8">Cofactor biosynthesis; NAD(+) biosynthesis; nicotinate D-ribonucleotide from nicotinate: step 1/1.</text>
</comment>
<dbReference type="CDD" id="cd01401">
    <property type="entry name" value="PncB_like"/>
    <property type="match status" value="1"/>
</dbReference>
<keyword evidence="11" id="KW-0328">Glycosyltransferase</keyword>
<dbReference type="GO" id="GO:0016757">
    <property type="term" value="F:glycosyltransferase activity"/>
    <property type="evidence" value="ECO:0007669"/>
    <property type="project" value="UniProtKB-KW"/>
</dbReference>
<dbReference type="Pfam" id="PF17767">
    <property type="entry name" value="NAPRTase_N"/>
    <property type="match status" value="1"/>
</dbReference>
<dbReference type="GO" id="GO:0004516">
    <property type="term" value="F:nicotinate phosphoribosyltransferase activity"/>
    <property type="evidence" value="ECO:0007669"/>
    <property type="project" value="UniProtKB-UniRule"/>
</dbReference>
<dbReference type="EMBL" id="PYLZ01000008">
    <property type="protein sequence ID" value="PSW23490.1"/>
    <property type="molecule type" value="Genomic_DNA"/>
</dbReference>
<dbReference type="SUPFAM" id="SSF51690">
    <property type="entry name" value="Nicotinate/Quinolinate PRTase C-terminal domain-like"/>
    <property type="match status" value="1"/>
</dbReference>
<keyword evidence="11" id="KW-0808">Transferase</keyword>
<dbReference type="InterPro" id="IPR007229">
    <property type="entry name" value="Nic_PRibTrfase-Fam"/>
</dbReference>
<evidence type="ECO:0000256" key="6">
    <source>
        <dbReference type="ARBA" id="ARBA00022642"/>
    </source>
</evidence>
<evidence type="ECO:0000256" key="1">
    <source>
        <dbReference type="ARBA" id="ARBA00004952"/>
    </source>
</evidence>
<dbReference type="InterPro" id="IPR041525">
    <property type="entry name" value="N/Namide_PRibTrfase"/>
</dbReference>
<comment type="catalytic activity">
    <reaction evidence="7 8">
        <text>5-phospho-alpha-D-ribose 1-diphosphate + nicotinate + ATP + H2O = nicotinate beta-D-ribonucleotide + ADP + phosphate + diphosphate</text>
        <dbReference type="Rhea" id="RHEA:36163"/>
        <dbReference type="ChEBI" id="CHEBI:15377"/>
        <dbReference type="ChEBI" id="CHEBI:30616"/>
        <dbReference type="ChEBI" id="CHEBI:32544"/>
        <dbReference type="ChEBI" id="CHEBI:33019"/>
        <dbReference type="ChEBI" id="CHEBI:43474"/>
        <dbReference type="ChEBI" id="CHEBI:57502"/>
        <dbReference type="ChEBI" id="CHEBI:58017"/>
        <dbReference type="ChEBI" id="CHEBI:456216"/>
        <dbReference type="EC" id="6.3.4.21"/>
    </reaction>
</comment>
<dbReference type="Gene3D" id="3.20.140.10">
    <property type="entry name" value="nicotinate phosphoribosyltransferase"/>
    <property type="match status" value="1"/>
</dbReference>
<dbReference type="Pfam" id="PF04095">
    <property type="entry name" value="NAPRTase"/>
    <property type="match status" value="1"/>
</dbReference>
<evidence type="ECO:0000259" key="10">
    <source>
        <dbReference type="Pfam" id="PF17767"/>
    </source>
</evidence>
<feature type="domain" description="Nicotinate/nicotinamide phosphoribosyltransferase" evidence="9">
    <location>
        <begin position="170"/>
        <end position="395"/>
    </location>
</feature>
<dbReference type="NCBIfam" id="NF003704">
    <property type="entry name" value="PRK05321.1"/>
    <property type="match status" value="1"/>
</dbReference>
<dbReference type="OrthoDB" id="9771406at2"/>
<comment type="similarity">
    <text evidence="2 7 8">Belongs to the NAPRTase family.</text>
</comment>
<dbReference type="InterPro" id="IPR040727">
    <property type="entry name" value="NAPRTase_N"/>
</dbReference>
<keyword evidence="6 7" id="KW-0662">Pyridine nucleotide biosynthesis</keyword>
<evidence type="ECO:0000259" key="9">
    <source>
        <dbReference type="Pfam" id="PF04095"/>
    </source>
</evidence>
<reference evidence="11 12" key="1">
    <citation type="submission" date="2018-01" db="EMBL/GenBank/DDBJ databases">
        <title>Whole genome sequencing of Histamine producing bacteria.</title>
        <authorList>
            <person name="Butler K."/>
        </authorList>
    </citation>
    <scope>NUCLEOTIDE SEQUENCE [LARGE SCALE GENOMIC DNA]</scope>
    <source>
        <strain evidence="11 12">DSM 24669</strain>
    </source>
</reference>
<name>A0A0J8VEP6_9GAMM</name>
<evidence type="ECO:0000313" key="11">
    <source>
        <dbReference type="EMBL" id="PSW23490.1"/>
    </source>
</evidence>
<dbReference type="PANTHER" id="PTHR11098:SF1">
    <property type="entry name" value="NICOTINATE PHOSPHORIBOSYLTRANSFERASE"/>
    <property type="match status" value="1"/>
</dbReference>
<comment type="PTM">
    <text evidence="7 8">Transiently phosphorylated on a His residue during the reaction cycle. Phosphorylation strongly increases the affinity for substrates and increases the rate of nicotinate D-ribonucleotide production. Dephosphorylation regenerates the low-affinity form of the enzyme, leading to product release.</text>
</comment>
<evidence type="ECO:0000256" key="2">
    <source>
        <dbReference type="ARBA" id="ARBA00010897"/>
    </source>
</evidence>
<dbReference type="RefSeq" id="WP_048898346.1">
    <property type="nucleotide sequence ID" value="NZ_AP024852.1"/>
</dbReference>
<comment type="function">
    <text evidence="7 8">Catalyzes the synthesis of beta-nicotinate D-ribonucleotide from nicotinate and 5-phospho-D-ribose 1-phosphate at the expense of ATP.</text>
</comment>
<dbReference type="AlphaFoldDB" id="A0A0J8VEP6"/>
<accession>A0A0J8VEP6</accession>
<dbReference type="PIRSF" id="PIRSF000484">
    <property type="entry name" value="NAPRT"/>
    <property type="match status" value="1"/>
</dbReference>
<proteinExistence type="inferred from homology"/>
<dbReference type="Proteomes" id="UP000240481">
    <property type="component" value="Unassembled WGS sequence"/>
</dbReference>
<dbReference type="STRING" id="680026.AB733_08365"/>
<gene>
    <name evidence="7 11" type="primary">pncB</name>
    <name evidence="11" type="ORF">C9I94_15315</name>
</gene>
<feature type="domain" description="Nicotinate phosphoribosyltransferase N-terminal" evidence="10">
    <location>
        <begin position="14"/>
        <end position="130"/>
    </location>
</feature>
<dbReference type="UniPathway" id="UPA00253">
    <property type="reaction ID" value="UER00457"/>
</dbReference>
<evidence type="ECO:0000313" key="12">
    <source>
        <dbReference type="Proteomes" id="UP000240481"/>
    </source>
</evidence>
<dbReference type="SUPFAM" id="SSF54675">
    <property type="entry name" value="Nicotinate/Quinolinate PRTase N-terminal domain-like"/>
    <property type="match status" value="1"/>
</dbReference>